<gene>
    <name evidence="2" type="ORF">ABT317_05615</name>
</gene>
<organism evidence="2 3">
    <name type="scientific">Streptomyces carpinensis</name>
    <dbReference type="NCBI Taxonomy" id="66369"/>
    <lineage>
        <taxon>Bacteria</taxon>
        <taxon>Bacillati</taxon>
        <taxon>Actinomycetota</taxon>
        <taxon>Actinomycetes</taxon>
        <taxon>Kitasatosporales</taxon>
        <taxon>Streptomycetaceae</taxon>
        <taxon>Streptomyces</taxon>
    </lineage>
</organism>
<evidence type="ECO:0000313" key="3">
    <source>
        <dbReference type="Proteomes" id="UP001458415"/>
    </source>
</evidence>
<sequence length="67" mass="7758">MRTLLALFRRGRGRHRMQRTPVRPAVKRQAPTPPRYVIDGEEVSLVRAYLLAFEEQARQGRVEEVAA</sequence>
<protein>
    <submittedName>
        <fullName evidence="2">Uncharacterized protein</fullName>
    </submittedName>
</protein>
<evidence type="ECO:0000256" key="1">
    <source>
        <dbReference type="SAM" id="MobiDB-lite"/>
    </source>
</evidence>
<accession>A0ABV1VX70</accession>
<proteinExistence type="predicted"/>
<evidence type="ECO:0000313" key="2">
    <source>
        <dbReference type="EMBL" id="MER6976521.1"/>
    </source>
</evidence>
<comment type="caution">
    <text evidence="2">The sequence shown here is derived from an EMBL/GenBank/DDBJ whole genome shotgun (WGS) entry which is preliminary data.</text>
</comment>
<dbReference type="RefSeq" id="WP_086727531.1">
    <property type="nucleotide sequence ID" value="NZ_MUBM01000189.1"/>
</dbReference>
<reference evidence="2 3" key="1">
    <citation type="submission" date="2024-06" db="EMBL/GenBank/DDBJ databases">
        <title>The Natural Products Discovery Center: Release of the First 8490 Sequenced Strains for Exploring Actinobacteria Biosynthetic Diversity.</title>
        <authorList>
            <person name="Kalkreuter E."/>
            <person name="Kautsar S.A."/>
            <person name="Yang D."/>
            <person name="Bader C.D."/>
            <person name="Teijaro C.N."/>
            <person name="Fluegel L."/>
            <person name="Davis C.M."/>
            <person name="Simpson J.R."/>
            <person name="Lauterbach L."/>
            <person name="Steele A.D."/>
            <person name="Gui C."/>
            <person name="Meng S."/>
            <person name="Li G."/>
            <person name="Viehrig K."/>
            <person name="Ye F."/>
            <person name="Su P."/>
            <person name="Kiefer A.F."/>
            <person name="Nichols A."/>
            <person name="Cepeda A.J."/>
            <person name="Yan W."/>
            <person name="Fan B."/>
            <person name="Jiang Y."/>
            <person name="Adhikari A."/>
            <person name="Zheng C.-J."/>
            <person name="Schuster L."/>
            <person name="Cowan T.M."/>
            <person name="Smanski M.J."/>
            <person name="Chevrette M.G."/>
            <person name="De Carvalho L.P.S."/>
            <person name="Shen B."/>
        </authorList>
    </citation>
    <scope>NUCLEOTIDE SEQUENCE [LARGE SCALE GENOMIC DNA]</scope>
    <source>
        <strain evidence="2 3">NPDC000634</strain>
    </source>
</reference>
<keyword evidence="3" id="KW-1185">Reference proteome</keyword>
<feature type="region of interest" description="Disordered" evidence="1">
    <location>
        <begin position="14"/>
        <end position="33"/>
    </location>
</feature>
<name>A0ABV1VX70_9ACTN</name>
<dbReference type="EMBL" id="JBEPCU010000048">
    <property type="protein sequence ID" value="MER6976521.1"/>
    <property type="molecule type" value="Genomic_DNA"/>
</dbReference>
<dbReference type="Proteomes" id="UP001458415">
    <property type="component" value="Unassembled WGS sequence"/>
</dbReference>